<dbReference type="EMBL" id="CP012752">
    <property type="protein sequence ID" value="ALG11921.1"/>
    <property type="molecule type" value="Genomic_DNA"/>
</dbReference>
<evidence type="ECO:0000313" key="6">
    <source>
        <dbReference type="Proteomes" id="UP000063699"/>
    </source>
</evidence>
<evidence type="ECO:0000259" key="4">
    <source>
        <dbReference type="Pfam" id="PF13229"/>
    </source>
</evidence>
<accession>A0A0N9I0X0</accession>
<dbReference type="STRING" id="860235.AOZ06_38165"/>
<keyword evidence="3" id="KW-0732">Signal</keyword>
<dbReference type="InterPro" id="IPR059226">
    <property type="entry name" value="Choice_anch_Q_dom"/>
</dbReference>
<protein>
    <recommendedName>
        <fullName evidence="4">Right handed beta helix domain-containing protein</fullName>
    </recommendedName>
</protein>
<dbReference type="PANTHER" id="PTHR22990">
    <property type="entry name" value="F-BOX ONLY PROTEIN"/>
    <property type="match status" value="1"/>
</dbReference>
<reference evidence="5 6" key="1">
    <citation type="submission" date="2015-07" db="EMBL/GenBank/DDBJ databases">
        <title>Genome sequencing of Kibdelosporangium phytohabitans.</title>
        <authorList>
            <person name="Qin S."/>
            <person name="Xing K."/>
        </authorList>
    </citation>
    <scope>NUCLEOTIDE SEQUENCE [LARGE SCALE GENOMIC DNA]</scope>
    <source>
        <strain evidence="5 6">KLBMP1111</strain>
    </source>
</reference>
<sequence>MKRDRIALAAVAVAAAGLVTAGPAAGSVTDVPPPASGRTLTVGPGGQYATVQAAADAARPGDNVRIAPGEYTGGLSIKTSGSPGKYITFYSEDGRAVVKGRGGSKGLLALGNHSWLRFHNLTFAGSRGFGAYADGAHDLVFENFGIDGSQDGGLVLLNTSNALVDGCEIKGTNAEGTSADHEALTLGHGSRDIEVRHCDVHDNGEEGIDVKYTENARISIHHNVSSNNRGPNIYVDSASDVQVYNNVARGTKNATKAGIALAVEDWSETRVLDNVKVYNNVSYGNAQAGLSIWVESSGTLSNVEIVNNTFHGNKKGAISFDGDEYDGVNILRNNIFAEGPVSGNGAFTTDHNVTGNPGFVNPAASDFHLTEGAAKAIDKGSAASAPAFDLDDKPRPAGAGHDVGAYEYTAPR</sequence>
<dbReference type="Gene3D" id="2.160.20.10">
    <property type="entry name" value="Single-stranded right-handed beta-helix, Pectin lyase-like"/>
    <property type="match status" value="1"/>
</dbReference>
<dbReference type="InterPro" id="IPR012334">
    <property type="entry name" value="Pectin_lyas_fold"/>
</dbReference>
<evidence type="ECO:0000256" key="1">
    <source>
        <dbReference type="ARBA" id="ARBA00022737"/>
    </source>
</evidence>
<dbReference type="InterPro" id="IPR011050">
    <property type="entry name" value="Pectin_lyase_fold/virulence"/>
</dbReference>
<feature type="chain" id="PRO_5038413652" description="Right handed beta helix domain-containing protein" evidence="3">
    <location>
        <begin position="22"/>
        <end position="412"/>
    </location>
</feature>
<feature type="region of interest" description="Disordered" evidence="2">
    <location>
        <begin position="384"/>
        <end position="412"/>
    </location>
</feature>
<dbReference type="Pfam" id="PF13229">
    <property type="entry name" value="Beta_helix"/>
    <property type="match status" value="1"/>
</dbReference>
<dbReference type="SUPFAM" id="SSF51126">
    <property type="entry name" value="Pectin lyase-like"/>
    <property type="match status" value="1"/>
</dbReference>
<organism evidence="5 6">
    <name type="scientific">Kibdelosporangium phytohabitans</name>
    <dbReference type="NCBI Taxonomy" id="860235"/>
    <lineage>
        <taxon>Bacteria</taxon>
        <taxon>Bacillati</taxon>
        <taxon>Actinomycetota</taxon>
        <taxon>Actinomycetes</taxon>
        <taxon>Pseudonocardiales</taxon>
        <taxon>Pseudonocardiaceae</taxon>
        <taxon>Kibdelosporangium</taxon>
    </lineage>
</organism>
<evidence type="ECO:0000256" key="3">
    <source>
        <dbReference type="SAM" id="SignalP"/>
    </source>
</evidence>
<dbReference type="InterPro" id="IPR051550">
    <property type="entry name" value="SCF-Subunits/Alg-Epimerases"/>
</dbReference>
<proteinExistence type="predicted"/>
<dbReference type="AlphaFoldDB" id="A0A0N9I0X0"/>
<dbReference type="InterPro" id="IPR006626">
    <property type="entry name" value="PbH1"/>
</dbReference>
<dbReference type="NCBIfam" id="NF041518">
    <property type="entry name" value="choice_anch_Q"/>
    <property type="match status" value="1"/>
</dbReference>
<dbReference type="Proteomes" id="UP000063699">
    <property type="component" value="Chromosome"/>
</dbReference>
<dbReference type="PANTHER" id="PTHR22990:SF15">
    <property type="entry name" value="F-BOX ONLY PROTEIN 10"/>
    <property type="match status" value="1"/>
</dbReference>
<feature type="signal peptide" evidence="3">
    <location>
        <begin position="1"/>
        <end position="21"/>
    </location>
</feature>
<dbReference type="KEGG" id="kphy:AOZ06_38165"/>
<dbReference type="InterPro" id="IPR039448">
    <property type="entry name" value="Beta_helix"/>
</dbReference>
<evidence type="ECO:0000313" key="5">
    <source>
        <dbReference type="EMBL" id="ALG11921.1"/>
    </source>
</evidence>
<dbReference type="SMART" id="SM00710">
    <property type="entry name" value="PbH1"/>
    <property type="match status" value="7"/>
</dbReference>
<keyword evidence="6" id="KW-1185">Reference proteome</keyword>
<dbReference type="RefSeq" id="WP_054293817.1">
    <property type="nucleotide sequence ID" value="NZ_CP012752.1"/>
</dbReference>
<name>A0A0N9I0X0_9PSEU</name>
<evidence type="ECO:0000256" key="2">
    <source>
        <dbReference type="SAM" id="MobiDB-lite"/>
    </source>
</evidence>
<keyword evidence="1" id="KW-0677">Repeat</keyword>
<feature type="domain" description="Right handed beta helix" evidence="4">
    <location>
        <begin position="110"/>
        <end position="260"/>
    </location>
</feature>
<gene>
    <name evidence="5" type="ORF">AOZ06_38165</name>
</gene>